<gene>
    <name evidence="2" type="ORF">GGQ96_003924</name>
</gene>
<dbReference type="EMBL" id="JACHNY010000015">
    <property type="protein sequence ID" value="MBB4619764.1"/>
    <property type="molecule type" value="Genomic_DNA"/>
</dbReference>
<dbReference type="AlphaFoldDB" id="A0A7W7AMH6"/>
<evidence type="ECO:0000256" key="1">
    <source>
        <dbReference type="SAM" id="Phobius"/>
    </source>
</evidence>
<keyword evidence="3" id="KW-1185">Reference proteome</keyword>
<name>A0A7W7AMH6_9SPHN</name>
<proteinExistence type="predicted"/>
<evidence type="ECO:0000313" key="2">
    <source>
        <dbReference type="EMBL" id="MBB4619764.1"/>
    </source>
</evidence>
<dbReference type="Proteomes" id="UP000574769">
    <property type="component" value="Unassembled WGS sequence"/>
</dbReference>
<dbReference type="RefSeq" id="WP_184116982.1">
    <property type="nucleotide sequence ID" value="NZ_JACHNY010000015.1"/>
</dbReference>
<comment type="caution">
    <text evidence="2">The sequence shown here is derived from an EMBL/GenBank/DDBJ whole genome shotgun (WGS) entry which is preliminary data.</text>
</comment>
<accession>A0A7W7AMH6</accession>
<sequence length="264" mass="29055">MSRNIQVNIRLTPEEHARLLKCADEAGLERGALARDLVMEGLDRKAGGEPLVQRMLPGPGHIVAMEAMLNKAIMEVERFANTWAAHEKEVLSTERKDRLAMHSARVEFLNGFPERIARSLEPFKAEMTAMKAAIAEQPRLDAIDSKQAELVQAVRENTEAIEHVRKDPRKVTGLVLGDDRFWSSAFICLWSLLMVGTGAVFITGLGISVPAFGVPMAHKMAAGDAEFCRLVRYRFEVDGCQVPADHRIDAAAAPTAASAKVKRS</sequence>
<evidence type="ECO:0000313" key="3">
    <source>
        <dbReference type="Proteomes" id="UP000574769"/>
    </source>
</evidence>
<keyword evidence="1" id="KW-1133">Transmembrane helix</keyword>
<reference evidence="2 3" key="1">
    <citation type="submission" date="2020-08" db="EMBL/GenBank/DDBJ databases">
        <title>Genomic Encyclopedia of Type Strains, Phase IV (KMG-IV): sequencing the most valuable type-strain genomes for metagenomic binning, comparative biology and taxonomic classification.</title>
        <authorList>
            <person name="Goeker M."/>
        </authorList>
    </citation>
    <scope>NUCLEOTIDE SEQUENCE [LARGE SCALE GENOMIC DNA]</scope>
    <source>
        <strain evidence="2 3">DSM 15867</strain>
    </source>
</reference>
<keyword evidence="1" id="KW-0472">Membrane</keyword>
<keyword evidence="1" id="KW-0812">Transmembrane</keyword>
<protein>
    <submittedName>
        <fullName evidence="2">Uncharacterized protein</fullName>
    </submittedName>
</protein>
<organism evidence="2 3">
    <name type="scientific">Sphingomonas abaci</name>
    <dbReference type="NCBI Taxonomy" id="237611"/>
    <lineage>
        <taxon>Bacteria</taxon>
        <taxon>Pseudomonadati</taxon>
        <taxon>Pseudomonadota</taxon>
        <taxon>Alphaproteobacteria</taxon>
        <taxon>Sphingomonadales</taxon>
        <taxon>Sphingomonadaceae</taxon>
        <taxon>Sphingomonas</taxon>
    </lineage>
</organism>
<feature type="transmembrane region" description="Helical" evidence="1">
    <location>
        <begin position="189"/>
        <end position="212"/>
    </location>
</feature>